<name>A0A9D4B532_DREPO</name>
<proteinExistence type="predicted"/>
<protein>
    <recommendedName>
        <fullName evidence="4">BED-type domain-containing protein</fullName>
    </recommendedName>
</protein>
<keyword evidence="3" id="KW-0862">Zinc</keyword>
<keyword evidence="1" id="KW-0479">Metal-binding</keyword>
<dbReference type="GO" id="GO:0008270">
    <property type="term" value="F:zinc ion binding"/>
    <property type="evidence" value="ECO:0007669"/>
    <property type="project" value="UniProtKB-KW"/>
</dbReference>
<evidence type="ECO:0000256" key="3">
    <source>
        <dbReference type="ARBA" id="ARBA00022833"/>
    </source>
</evidence>
<dbReference type="SMART" id="SM00614">
    <property type="entry name" value="ZnF_BED"/>
    <property type="match status" value="1"/>
</dbReference>
<dbReference type="InterPro" id="IPR036236">
    <property type="entry name" value="Znf_C2H2_sf"/>
</dbReference>
<keyword evidence="2" id="KW-0863">Zinc-finger</keyword>
<feature type="domain" description="BED-type" evidence="4">
    <location>
        <begin position="13"/>
        <end position="58"/>
    </location>
</feature>
<dbReference type="GO" id="GO:0003677">
    <property type="term" value="F:DNA binding"/>
    <property type="evidence" value="ECO:0007669"/>
    <property type="project" value="InterPro"/>
</dbReference>
<evidence type="ECO:0000256" key="1">
    <source>
        <dbReference type="ARBA" id="ARBA00022723"/>
    </source>
</evidence>
<sequence length="76" mass="8805">MSERKIFACGLSSPVWEHFGFYMKTENGIEVLDKSSAICKICKVSLVYRTGTTSNLKKTHRITSFPHKVKTYRYVR</sequence>
<dbReference type="EMBL" id="JAIWYP010000111">
    <property type="protein sequence ID" value="KAH3689572.1"/>
    <property type="molecule type" value="Genomic_DNA"/>
</dbReference>
<evidence type="ECO:0000313" key="5">
    <source>
        <dbReference type="EMBL" id="KAH3689572.1"/>
    </source>
</evidence>
<keyword evidence="6" id="KW-1185">Reference proteome</keyword>
<evidence type="ECO:0000313" key="6">
    <source>
        <dbReference type="Proteomes" id="UP000828390"/>
    </source>
</evidence>
<dbReference type="SUPFAM" id="SSF57667">
    <property type="entry name" value="beta-beta-alpha zinc fingers"/>
    <property type="match status" value="1"/>
</dbReference>
<dbReference type="AlphaFoldDB" id="A0A9D4B532"/>
<dbReference type="InterPro" id="IPR003656">
    <property type="entry name" value="Znf_BED"/>
</dbReference>
<organism evidence="5 6">
    <name type="scientific">Dreissena polymorpha</name>
    <name type="common">Zebra mussel</name>
    <name type="synonym">Mytilus polymorpha</name>
    <dbReference type="NCBI Taxonomy" id="45954"/>
    <lineage>
        <taxon>Eukaryota</taxon>
        <taxon>Metazoa</taxon>
        <taxon>Spiralia</taxon>
        <taxon>Lophotrochozoa</taxon>
        <taxon>Mollusca</taxon>
        <taxon>Bivalvia</taxon>
        <taxon>Autobranchia</taxon>
        <taxon>Heteroconchia</taxon>
        <taxon>Euheterodonta</taxon>
        <taxon>Imparidentia</taxon>
        <taxon>Neoheterodontei</taxon>
        <taxon>Myida</taxon>
        <taxon>Dreissenoidea</taxon>
        <taxon>Dreissenidae</taxon>
        <taxon>Dreissena</taxon>
    </lineage>
</organism>
<evidence type="ECO:0000256" key="2">
    <source>
        <dbReference type="ARBA" id="ARBA00022771"/>
    </source>
</evidence>
<reference evidence="5" key="2">
    <citation type="submission" date="2020-11" db="EMBL/GenBank/DDBJ databases">
        <authorList>
            <person name="McCartney M.A."/>
            <person name="Auch B."/>
            <person name="Kono T."/>
            <person name="Mallez S."/>
            <person name="Becker A."/>
            <person name="Gohl D.M."/>
            <person name="Silverstein K.A.T."/>
            <person name="Koren S."/>
            <person name="Bechman K.B."/>
            <person name="Herman A."/>
            <person name="Abrahante J.E."/>
            <person name="Garbe J."/>
        </authorList>
    </citation>
    <scope>NUCLEOTIDE SEQUENCE</scope>
    <source>
        <strain evidence="5">Duluth1</strain>
        <tissue evidence="5">Whole animal</tissue>
    </source>
</reference>
<dbReference type="Proteomes" id="UP000828390">
    <property type="component" value="Unassembled WGS sequence"/>
</dbReference>
<dbReference type="Pfam" id="PF02892">
    <property type="entry name" value="zf-BED"/>
    <property type="match status" value="1"/>
</dbReference>
<accession>A0A9D4B532</accession>
<reference evidence="5" key="1">
    <citation type="journal article" date="2019" name="bioRxiv">
        <title>The Genome of the Zebra Mussel, Dreissena polymorpha: A Resource for Invasive Species Research.</title>
        <authorList>
            <person name="McCartney M.A."/>
            <person name="Auch B."/>
            <person name="Kono T."/>
            <person name="Mallez S."/>
            <person name="Zhang Y."/>
            <person name="Obille A."/>
            <person name="Becker A."/>
            <person name="Abrahante J.E."/>
            <person name="Garbe J."/>
            <person name="Badalamenti J.P."/>
            <person name="Herman A."/>
            <person name="Mangelson H."/>
            <person name="Liachko I."/>
            <person name="Sullivan S."/>
            <person name="Sone E.D."/>
            <person name="Koren S."/>
            <person name="Silverstein K.A.T."/>
            <person name="Beckman K.B."/>
            <person name="Gohl D.M."/>
        </authorList>
    </citation>
    <scope>NUCLEOTIDE SEQUENCE</scope>
    <source>
        <strain evidence="5">Duluth1</strain>
        <tissue evidence="5">Whole animal</tissue>
    </source>
</reference>
<evidence type="ECO:0000259" key="4">
    <source>
        <dbReference type="Pfam" id="PF02892"/>
    </source>
</evidence>
<comment type="caution">
    <text evidence="5">The sequence shown here is derived from an EMBL/GenBank/DDBJ whole genome shotgun (WGS) entry which is preliminary data.</text>
</comment>
<gene>
    <name evidence="5" type="ORF">DPMN_191879</name>
</gene>